<dbReference type="EMBL" id="CP071090">
    <property type="protein sequence ID" value="QSQ22227.1"/>
    <property type="molecule type" value="Genomic_DNA"/>
</dbReference>
<name>A0ABX7NTL9_9BACT</name>
<dbReference type="PROSITE" id="PS50104">
    <property type="entry name" value="TIR"/>
    <property type="match status" value="1"/>
</dbReference>
<feature type="domain" description="TIR" evidence="1">
    <location>
        <begin position="1"/>
        <end position="141"/>
    </location>
</feature>
<proteinExistence type="predicted"/>
<dbReference type="SUPFAM" id="SSF52200">
    <property type="entry name" value="Toll/Interleukin receptor TIR domain"/>
    <property type="match status" value="1"/>
</dbReference>
<organism evidence="2 3">
    <name type="scientific">Pyxidicoccus parkwayensis</name>
    <dbReference type="NCBI Taxonomy" id="2813578"/>
    <lineage>
        <taxon>Bacteria</taxon>
        <taxon>Pseudomonadati</taxon>
        <taxon>Myxococcota</taxon>
        <taxon>Myxococcia</taxon>
        <taxon>Myxococcales</taxon>
        <taxon>Cystobacterineae</taxon>
        <taxon>Myxococcaceae</taxon>
        <taxon>Pyxidicoccus</taxon>
    </lineage>
</organism>
<accession>A0ABX7NTL9</accession>
<reference evidence="2 3" key="1">
    <citation type="submission" date="2021-02" db="EMBL/GenBank/DDBJ databases">
        <title>De Novo genome assembly of isolated myxobacteria.</title>
        <authorList>
            <person name="Stevens D.C."/>
        </authorList>
    </citation>
    <scope>NUCLEOTIDE SEQUENCE [LARGE SCALE GENOMIC DNA]</scope>
    <source>
        <strain evidence="3">SCPEA02</strain>
    </source>
</reference>
<dbReference type="InterPro" id="IPR035897">
    <property type="entry name" value="Toll_tir_struct_dom_sf"/>
</dbReference>
<dbReference type="Pfam" id="PF13676">
    <property type="entry name" value="TIR_2"/>
    <property type="match status" value="1"/>
</dbReference>
<sequence>MFISYSRKDKKWLDRIQMHLKPLVRDRSVKVWSDANIKAGSDWRKELETALAQSKVAVLLVSASFLASDFVVHNELPALLDQEGVPVIWIPVSACLYESVGIDKYQAVLNPAKPLNRLHHAHVDEELVRICREIQKAFTRS</sequence>
<protein>
    <submittedName>
        <fullName evidence="2">Toll/interleukin-1 receptor domain-containing protein</fullName>
    </submittedName>
</protein>
<evidence type="ECO:0000313" key="2">
    <source>
        <dbReference type="EMBL" id="QSQ22227.1"/>
    </source>
</evidence>
<dbReference type="Proteomes" id="UP000662747">
    <property type="component" value="Chromosome"/>
</dbReference>
<keyword evidence="3" id="KW-1185">Reference proteome</keyword>
<keyword evidence="2" id="KW-0675">Receptor</keyword>
<dbReference type="InterPro" id="IPR000157">
    <property type="entry name" value="TIR_dom"/>
</dbReference>
<dbReference type="Gene3D" id="3.40.50.10140">
    <property type="entry name" value="Toll/interleukin-1 receptor homology (TIR) domain"/>
    <property type="match status" value="1"/>
</dbReference>
<gene>
    <name evidence="2" type="ORF">JY651_45075</name>
</gene>
<evidence type="ECO:0000313" key="3">
    <source>
        <dbReference type="Proteomes" id="UP000662747"/>
    </source>
</evidence>
<evidence type="ECO:0000259" key="1">
    <source>
        <dbReference type="PROSITE" id="PS50104"/>
    </source>
</evidence>